<feature type="transmembrane region" description="Helical" evidence="1">
    <location>
        <begin position="14"/>
        <end position="31"/>
    </location>
</feature>
<dbReference type="RefSeq" id="WP_093013238.1">
    <property type="nucleotide sequence ID" value="NZ_FOXV01000009.1"/>
</dbReference>
<dbReference type="EMBL" id="FOXV01000009">
    <property type="protein sequence ID" value="SFQ54910.1"/>
    <property type="molecule type" value="Genomic_DNA"/>
</dbReference>
<keyword evidence="1" id="KW-0812">Transmembrane</keyword>
<dbReference type="Pfam" id="PF05545">
    <property type="entry name" value="FixQ"/>
    <property type="match status" value="1"/>
</dbReference>
<keyword evidence="1" id="KW-0472">Membrane</keyword>
<keyword evidence="3" id="KW-1185">Reference proteome</keyword>
<dbReference type="AlphaFoldDB" id="A0A1I5ZEQ9"/>
<evidence type="ECO:0000313" key="3">
    <source>
        <dbReference type="Proteomes" id="UP000243106"/>
    </source>
</evidence>
<reference evidence="3" key="1">
    <citation type="submission" date="2016-10" db="EMBL/GenBank/DDBJ databases">
        <authorList>
            <person name="Varghese N."/>
            <person name="Submissions S."/>
        </authorList>
    </citation>
    <scope>NUCLEOTIDE SEQUENCE [LARGE SCALE GENOMIC DNA]</scope>
    <source>
        <strain evidence="3">JCM 10271</strain>
    </source>
</reference>
<dbReference type="STRING" id="93684.SAMN05421853_109110"/>
<evidence type="ECO:0000256" key="1">
    <source>
        <dbReference type="SAM" id="Phobius"/>
    </source>
</evidence>
<organism evidence="2 3">
    <name type="scientific">Roseivivax halotolerans</name>
    <dbReference type="NCBI Taxonomy" id="93684"/>
    <lineage>
        <taxon>Bacteria</taxon>
        <taxon>Pseudomonadati</taxon>
        <taxon>Pseudomonadota</taxon>
        <taxon>Alphaproteobacteria</taxon>
        <taxon>Rhodobacterales</taxon>
        <taxon>Roseobacteraceae</taxon>
        <taxon>Roseivivax</taxon>
    </lineage>
</organism>
<dbReference type="Proteomes" id="UP000243106">
    <property type="component" value="Unassembled WGS sequence"/>
</dbReference>
<name>A0A1I5ZEQ9_9RHOB</name>
<keyword evidence="1" id="KW-1133">Transmembrane helix</keyword>
<dbReference type="CDD" id="cd01324">
    <property type="entry name" value="cbb3_Oxidase_CcoQ"/>
    <property type="match status" value="1"/>
</dbReference>
<gene>
    <name evidence="2" type="ORF">SAMN05421853_109110</name>
</gene>
<proteinExistence type="predicted"/>
<dbReference type="InterPro" id="IPR008621">
    <property type="entry name" value="Cbb3-typ_cyt_oxidase_comp"/>
</dbReference>
<accession>A0A1I5ZEQ9</accession>
<sequence length="76" mass="8232">MDTYSFLRQLADSWVLLMLFLFFLGVIGWAFRPGSRPLHDDAAQSIFGSEDAPRACNGSCATCACAAADDKIGDAR</sequence>
<evidence type="ECO:0000313" key="2">
    <source>
        <dbReference type="EMBL" id="SFQ54910.1"/>
    </source>
</evidence>
<protein>
    <submittedName>
        <fullName evidence="2">Cbb3-type cytochrome oxidase, subunit 3</fullName>
    </submittedName>
</protein>